<dbReference type="GO" id="GO:0008408">
    <property type="term" value="F:3'-5' exonuclease activity"/>
    <property type="evidence" value="ECO:0007669"/>
    <property type="project" value="InterPro"/>
</dbReference>
<dbReference type="InterPro" id="IPR046938">
    <property type="entry name" value="DNA_clamp_sf"/>
</dbReference>
<dbReference type="PIRSF" id="PIRSF000804">
    <property type="entry name" value="DNA_pol_III_b"/>
    <property type="match status" value="1"/>
</dbReference>
<keyword evidence="5 10" id="KW-0808">Transferase</keyword>
<sequence>MKFTVSKEALLDGLQKVQHVVSTRTTLPILSNVLLVAEDGRLRLTTTDLDVGITGSVEANVIKEGATTLPAKRLVNIIRELPASEVEITVDAKNVASIQCGPSFFKIIGLGQDDFPPLPDFEGAKEYRIPQSLLRDGLKKTAYAISTDETRYVLNGIYTSFREGKLTLVATDGRRLAMVENDLEFPASQEVDVIVPTKAVQELQRLLGIEGEVLVRLSDNQISFTIGEHLLVSKLIEGNYPNYRQVIPGESSIRVELPREATLETVRRVSLLSSDKSNSVKLVFSPNQVEVTANSPDVGEARETMEVSYDAKDLQIAFNPEFLKAPLQNLEDETVYLDLIDEMSPGVVRIEGSFLYVIMPMRVTN</sequence>
<comment type="caution">
    <text evidence="14">The sequence shown here is derived from an EMBL/GenBank/DDBJ whole genome shotgun (WGS) entry which is preliminary data.</text>
</comment>
<evidence type="ECO:0000256" key="2">
    <source>
        <dbReference type="ARBA" id="ARBA00010752"/>
    </source>
</evidence>
<dbReference type="InterPro" id="IPR022637">
    <property type="entry name" value="DNA_polIII_beta_cen"/>
</dbReference>
<dbReference type="EMBL" id="JACHFD010000005">
    <property type="protein sequence ID" value="MBB5351189.1"/>
    <property type="molecule type" value="Genomic_DNA"/>
</dbReference>
<keyword evidence="8 10" id="KW-0239">DNA-directed DNA polymerase</keyword>
<comment type="subcellular location">
    <subcellularLocation>
        <location evidence="1 10">Cytoplasm</location>
    </subcellularLocation>
</comment>
<name>A0A840VBK4_9BACT</name>
<evidence type="ECO:0000256" key="7">
    <source>
        <dbReference type="ARBA" id="ARBA00022705"/>
    </source>
</evidence>
<keyword evidence="15" id="KW-1185">Reference proteome</keyword>
<dbReference type="GO" id="GO:0009360">
    <property type="term" value="C:DNA polymerase III complex"/>
    <property type="evidence" value="ECO:0007669"/>
    <property type="project" value="InterPro"/>
</dbReference>
<dbReference type="Pfam" id="PF00712">
    <property type="entry name" value="DNA_pol3_beta"/>
    <property type="match status" value="1"/>
</dbReference>
<evidence type="ECO:0000256" key="1">
    <source>
        <dbReference type="ARBA" id="ARBA00004496"/>
    </source>
</evidence>
<keyword evidence="6 10" id="KW-0548">Nucleotidyltransferase</keyword>
<dbReference type="CDD" id="cd00140">
    <property type="entry name" value="beta_clamp"/>
    <property type="match status" value="1"/>
</dbReference>
<dbReference type="GO" id="GO:0005737">
    <property type="term" value="C:cytoplasm"/>
    <property type="evidence" value="ECO:0007669"/>
    <property type="project" value="UniProtKB-SubCell"/>
</dbReference>
<evidence type="ECO:0000256" key="6">
    <source>
        <dbReference type="ARBA" id="ARBA00022695"/>
    </source>
</evidence>
<dbReference type="Proteomes" id="UP000557717">
    <property type="component" value="Unassembled WGS sequence"/>
</dbReference>
<dbReference type="SMART" id="SM00480">
    <property type="entry name" value="POL3Bc"/>
    <property type="match status" value="1"/>
</dbReference>
<dbReference type="Pfam" id="PF02768">
    <property type="entry name" value="DNA_pol3_beta_3"/>
    <property type="match status" value="1"/>
</dbReference>
<reference evidence="14 15" key="1">
    <citation type="submission" date="2020-08" db="EMBL/GenBank/DDBJ databases">
        <title>Genomic Encyclopedia of Type Strains, Phase IV (KMG-IV): sequencing the most valuable type-strain genomes for metagenomic binning, comparative biology and taxonomic classification.</title>
        <authorList>
            <person name="Goeker M."/>
        </authorList>
    </citation>
    <scope>NUCLEOTIDE SEQUENCE [LARGE SCALE GENOMIC DNA]</scope>
    <source>
        <strain evidence="14 15">YC6886</strain>
    </source>
</reference>
<gene>
    <name evidence="14" type="ORF">HNR46_001423</name>
</gene>
<keyword evidence="9" id="KW-0238">DNA-binding</keyword>
<dbReference type="InterPro" id="IPR022635">
    <property type="entry name" value="DNA_polIII_beta_C"/>
</dbReference>
<dbReference type="Gene3D" id="3.70.10.10">
    <property type="match status" value="1"/>
</dbReference>
<evidence type="ECO:0000256" key="8">
    <source>
        <dbReference type="ARBA" id="ARBA00022932"/>
    </source>
</evidence>
<dbReference type="RefSeq" id="WP_184017136.1">
    <property type="nucleotide sequence ID" value="NZ_JACHFD010000005.1"/>
</dbReference>
<evidence type="ECO:0000256" key="9">
    <source>
        <dbReference type="ARBA" id="ARBA00023125"/>
    </source>
</evidence>
<protein>
    <recommendedName>
        <fullName evidence="3 10">Beta sliding clamp</fullName>
    </recommendedName>
</protein>
<dbReference type="SUPFAM" id="SSF55979">
    <property type="entry name" value="DNA clamp"/>
    <property type="match status" value="3"/>
</dbReference>
<evidence type="ECO:0000256" key="5">
    <source>
        <dbReference type="ARBA" id="ARBA00022679"/>
    </source>
</evidence>
<dbReference type="Pfam" id="PF02767">
    <property type="entry name" value="DNA_pol3_beta_2"/>
    <property type="match status" value="1"/>
</dbReference>
<dbReference type="InterPro" id="IPR022634">
    <property type="entry name" value="DNA_polIII_beta_N"/>
</dbReference>
<comment type="function">
    <text evidence="10">Confers DNA tethering and processivity to DNA polymerases and other proteins. Acts as a clamp, forming a ring around DNA (a reaction catalyzed by the clamp-loading complex) which diffuses in an ATP-independent manner freely and bidirectionally along dsDNA. Initially characterized for its ability to contact the catalytic subunit of DNA polymerase III (Pol III), a complex, multichain enzyme responsible for most of the replicative synthesis in bacteria; Pol III exhibits 3'-5' exonuclease proofreading activity. The beta chain is required for initiation of replication as well as for processivity of DNA replication.</text>
</comment>
<feature type="domain" description="DNA polymerase III beta sliding clamp central" evidence="12">
    <location>
        <begin position="129"/>
        <end position="242"/>
    </location>
</feature>
<dbReference type="GO" id="GO:0003677">
    <property type="term" value="F:DNA binding"/>
    <property type="evidence" value="ECO:0007669"/>
    <property type="project" value="UniProtKB-UniRule"/>
</dbReference>
<proteinExistence type="inferred from homology"/>
<dbReference type="AlphaFoldDB" id="A0A840VBK4"/>
<feature type="domain" description="DNA polymerase III beta sliding clamp N-terminal" evidence="11">
    <location>
        <begin position="1"/>
        <end position="119"/>
    </location>
</feature>
<comment type="subunit">
    <text evidence="10">Forms a ring-shaped head-to-tail homodimer around DNA.</text>
</comment>
<dbReference type="PANTHER" id="PTHR30478">
    <property type="entry name" value="DNA POLYMERASE III SUBUNIT BETA"/>
    <property type="match status" value="1"/>
</dbReference>
<evidence type="ECO:0000313" key="15">
    <source>
        <dbReference type="Proteomes" id="UP000557717"/>
    </source>
</evidence>
<organism evidence="14 15">
    <name type="scientific">Haloferula luteola</name>
    <dbReference type="NCBI Taxonomy" id="595692"/>
    <lineage>
        <taxon>Bacteria</taxon>
        <taxon>Pseudomonadati</taxon>
        <taxon>Verrucomicrobiota</taxon>
        <taxon>Verrucomicrobiia</taxon>
        <taxon>Verrucomicrobiales</taxon>
        <taxon>Verrucomicrobiaceae</taxon>
        <taxon>Haloferula</taxon>
    </lineage>
</organism>
<dbReference type="NCBIfam" id="TIGR00663">
    <property type="entry name" value="dnan"/>
    <property type="match status" value="1"/>
</dbReference>
<evidence type="ECO:0000256" key="3">
    <source>
        <dbReference type="ARBA" id="ARBA00021035"/>
    </source>
</evidence>
<evidence type="ECO:0000313" key="14">
    <source>
        <dbReference type="EMBL" id="MBB5351189.1"/>
    </source>
</evidence>
<dbReference type="PANTHER" id="PTHR30478:SF0">
    <property type="entry name" value="BETA SLIDING CLAMP"/>
    <property type="match status" value="1"/>
</dbReference>
<evidence type="ECO:0000259" key="13">
    <source>
        <dbReference type="Pfam" id="PF02768"/>
    </source>
</evidence>
<accession>A0A840VBK4</accession>
<dbReference type="GO" id="GO:0006271">
    <property type="term" value="P:DNA strand elongation involved in DNA replication"/>
    <property type="evidence" value="ECO:0007669"/>
    <property type="project" value="TreeGrafter"/>
</dbReference>
<evidence type="ECO:0000256" key="10">
    <source>
        <dbReference type="PIRNR" id="PIRNR000804"/>
    </source>
</evidence>
<keyword evidence="7 10" id="KW-0235">DNA replication</keyword>
<evidence type="ECO:0000256" key="4">
    <source>
        <dbReference type="ARBA" id="ARBA00022490"/>
    </source>
</evidence>
<dbReference type="InterPro" id="IPR001001">
    <property type="entry name" value="DNA_polIII_beta"/>
</dbReference>
<keyword evidence="4 10" id="KW-0963">Cytoplasm</keyword>
<dbReference type="GO" id="GO:0003887">
    <property type="term" value="F:DNA-directed DNA polymerase activity"/>
    <property type="evidence" value="ECO:0007669"/>
    <property type="project" value="UniProtKB-UniRule"/>
</dbReference>
<evidence type="ECO:0000259" key="12">
    <source>
        <dbReference type="Pfam" id="PF02767"/>
    </source>
</evidence>
<evidence type="ECO:0000259" key="11">
    <source>
        <dbReference type="Pfam" id="PF00712"/>
    </source>
</evidence>
<dbReference type="Gene3D" id="3.10.150.10">
    <property type="entry name" value="DNA Polymerase III, subunit A, domain 2"/>
    <property type="match status" value="1"/>
</dbReference>
<comment type="similarity">
    <text evidence="2 10">Belongs to the beta sliding clamp family.</text>
</comment>
<feature type="domain" description="DNA polymerase III beta sliding clamp C-terminal" evidence="13">
    <location>
        <begin position="244"/>
        <end position="362"/>
    </location>
</feature>